<dbReference type="RefSeq" id="WP_246030027.1">
    <property type="nucleotide sequence ID" value="NZ_JBIUBA010000076.1"/>
</dbReference>
<dbReference type="Pfam" id="PF14361">
    <property type="entry name" value="RsbRD_N"/>
    <property type="match status" value="1"/>
</dbReference>
<protein>
    <submittedName>
        <fullName evidence="3">PucR-like helix-turn-helix protein</fullName>
    </submittedName>
</protein>
<evidence type="ECO:0000259" key="1">
    <source>
        <dbReference type="Pfam" id="PF13556"/>
    </source>
</evidence>
<feature type="domain" description="RsbT co-antagonist protein RsbRD N-terminal" evidence="2">
    <location>
        <begin position="18"/>
        <end position="151"/>
    </location>
</feature>
<comment type="caution">
    <text evidence="3">The sequence shown here is derived from an EMBL/GenBank/DDBJ whole genome shotgun (WGS) entry which is preliminary data.</text>
</comment>
<sequence>MRDDLVRRVFREMATDGRVVEELVRVARRSAADVAALPEAETRRHVQVLLAAALDFFERAGEPDERHFAAAEALGADRAAQGISIDGLLRGVQAGRAEAMKIAIARGQEAGVRPEAILEAVLDMDRYTGALERHVVNGYHTAELELSRTTRDADTHLLRRLLLHGDTPTPGELRRAGLTLGHRYHCLVSDVSDPGRARVLEQHLRAGGGVFGLVEGRLSGLAARLPTPVPGVLLIAAPAAPLDQVHDIHPLCVAAARLATGDGLHPLTDLAGEIALHAQPVLADLLADTLTGLDHTDDFHRELVATALVHLDQGQRLGHAAAALHVHPNTVRYRLDRLAELTGRPWDDTPPSVLAGLRRWWSLRVWLDRGE</sequence>
<dbReference type="InterPro" id="IPR051448">
    <property type="entry name" value="CdaR-like_regulators"/>
</dbReference>
<evidence type="ECO:0000313" key="3">
    <source>
        <dbReference type="EMBL" id="RKT73784.1"/>
    </source>
</evidence>
<dbReference type="PANTHER" id="PTHR33744:SF7">
    <property type="entry name" value="PUCR FAMILY TRANSCRIPTIONAL REGULATOR"/>
    <property type="match status" value="1"/>
</dbReference>
<dbReference type="InterPro" id="IPR025736">
    <property type="entry name" value="PucR_C-HTH_dom"/>
</dbReference>
<reference evidence="3 4" key="1">
    <citation type="submission" date="2018-10" db="EMBL/GenBank/DDBJ databases">
        <title>Sequencing the genomes of 1000 actinobacteria strains.</title>
        <authorList>
            <person name="Klenk H.-P."/>
        </authorList>
    </citation>
    <scope>NUCLEOTIDE SEQUENCE [LARGE SCALE GENOMIC DNA]</scope>
    <source>
        <strain evidence="3 4">DSM 43911</strain>
    </source>
</reference>
<dbReference type="Proteomes" id="UP000272729">
    <property type="component" value="Unassembled WGS sequence"/>
</dbReference>
<accession>A0A495XLM5</accession>
<dbReference type="PANTHER" id="PTHR33744">
    <property type="entry name" value="CARBOHYDRATE DIACID REGULATOR"/>
    <property type="match status" value="1"/>
</dbReference>
<proteinExistence type="predicted"/>
<organism evidence="3 4">
    <name type="scientific">Saccharothrix variisporea</name>
    <dbReference type="NCBI Taxonomy" id="543527"/>
    <lineage>
        <taxon>Bacteria</taxon>
        <taxon>Bacillati</taxon>
        <taxon>Actinomycetota</taxon>
        <taxon>Actinomycetes</taxon>
        <taxon>Pseudonocardiales</taxon>
        <taxon>Pseudonocardiaceae</taxon>
        <taxon>Saccharothrix</taxon>
    </lineage>
</organism>
<dbReference type="InterPro" id="IPR042070">
    <property type="entry name" value="PucR_C-HTH_sf"/>
</dbReference>
<dbReference type="AlphaFoldDB" id="A0A495XLM5"/>
<dbReference type="Pfam" id="PF13556">
    <property type="entry name" value="HTH_30"/>
    <property type="match status" value="1"/>
</dbReference>
<dbReference type="EMBL" id="RBXR01000001">
    <property type="protein sequence ID" value="RKT73784.1"/>
    <property type="molecule type" value="Genomic_DNA"/>
</dbReference>
<dbReference type="Gene3D" id="1.10.10.2840">
    <property type="entry name" value="PucR C-terminal helix-turn-helix domain"/>
    <property type="match status" value="1"/>
</dbReference>
<evidence type="ECO:0000313" key="4">
    <source>
        <dbReference type="Proteomes" id="UP000272729"/>
    </source>
</evidence>
<dbReference type="InterPro" id="IPR025751">
    <property type="entry name" value="RsbRD_N_dom"/>
</dbReference>
<keyword evidence="4" id="KW-1185">Reference proteome</keyword>
<evidence type="ECO:0000259" key="2">
    <source>
        <dbReference type="Pfam" id="PF14361"/>
    </source>
</evidence>
<name>A0A495XLM5_9PSEU</name>
<gene>
    <name evidence="3" type="ORF">DFJ66_7121</name>
</gene>
<feature type="domain" description="PucR C-terminal helix-turn-helix" evidence="1">
    <location>
        <begin position="303"/>
        <end position="349"/>
    </location>
</feature>